<keyword evidence="3" id="KW-1185">Reference proteome</keyword>
<evidence type="ECO:0000313" key="3">
    <source>
        <dbReference type="Proteomes" id="UP001055580"/>
    </source>
</evidence>
<sequence length="405" mass="43734">MRNPTPIVFSPTHEAKLQHNAEEDQQVALNAADPFARAAALDTGILLPSRRHDGWTAARQQKFLFHLAEGLTVHDACTIVGLSPASAYAFRNSARGAAFNVGWNAALLLQRNRIVDDLTSRALRGQTNTITHPDGSTTEHHRYDNGVALRLLARLDRIAAAEGPDHTGDARAARLAAQEWDRYLDLIGEDAGNARAGMFLALRVTEGESAALAPIAALGRADCYVRAHAGVPGEVDTSDLDPAKRADWSADQWCRAEAAGLLALAPESSPHDPPIGHQLCQHSREEEEEDSPFSGSVWFCEDSDEWRTDFPPPPDFDGIEDGEFGDPDYARDLSDDERALVEAAKDRETTALAAVEGAQRDAWFAALAAELETAAERDAAPHVTPASNTRTGVTTWQTPATTSAP</sequence>
<dbReference type="EMBL" id="CP098401">
    <property type="protein sequence ID" value="URW74752.1"/>
    <property type="molecule type" value="Genomic_DNA"/>
</dbReference>
<feature type="region of interest" description="Disordered" evidence="1">
    <location>
        <begin position="268"/>
        <end position="296"/>
    </location>
</feature>
<dbReference type="Proteomes" id="UP001055580">
    <property type="component" value="Chromosome"/>
</dbReference>
<reference evidence="2" key="1">
    <citation type="submission" date="2022-05" db="EMBL/GenBank/DDBJ databases">
        <title>Sphingomonas sp. strain RMG20 Genome sequencing and assembly.</title>
        <authorList>
            <person name="Kim I."/>
        </authorList>
    </citation>
    <scope>NUCLEOTIDE SEQUENCE</scope>
    <source>
        <strain evidence="2">RMG20</strain>
    </source>
</reference>
<name>A0ABY4TR91_9SPHN</name>
<feature type="compositionally biased region" description="Polar residues" evidence="1">
    <location>
        <begin position="385"/>
        <end position="405"/>
    </location>
</feature>
<gene>
    <name evidence="2" type="ORF">M9980_09210</name>
</gene>
<proteinExistence type="predicted"/>
<evidence type="ECO:0000313" key="2">
    <source>
        <dbReference type="EMBL" id="URW74752.1"/>
    </source>
</evidence>
<evidence type="ECO:0000256" key="1">
    <source>
        <dbReference type="SAM" id="MobiDB-lite"/>
    </source>
</evidence>
<organism evidence="2 3">
    <name type="scientific">Sphingomonas donggukensis</name>
    <dbReference type="NCBI Taxonomy" id="2949093"/>
    <lineage>
        <taxon>Bacteria</taxon>
        <taxon>Pseudomonadati</taxon>
        <taxon>Pseudomonadota</taxon>
        <taxon>Alphaproteobacteria</taxon>
        <taxon>Sphingomonadales</taxon>
        <taxon>Sphingomonadaceae</taxon>
        <taxon>Sphingomonas</taxon>
    </lineage>
</organism>
<accession>A0ABY4TR91</accession>
<protein>
    <submittedName>
        <fullName evidence="2">Uncharacterized protein</fullName>
    </submittedName>
</protein>
<feature type="region of interest" description="Disordered" evidence="1">
    <location>
        <begin position="376"/>
        <end position="405"/>
    </location>
</feature>
<dbReference type="RefSeq" id="WP_250749687.1">
    <property type="nucleotide sequence ID" value="NZ_CP098401.1"/>
</dbReference>